<name>A0A1I4R781_9BACE</name>
<evidence type="ECO:0000313" key="2">
    <source>
        <dbReference type="EMBL" id="SFM48162.1"/>
    </source>
</evidence>
<dbReference type="SUPFAM" id="SSF50475">
    <property type="entry name" value="FMN-binding split barrel"/>
    <property type="match status" value="1"/>
</dbReference>
<dbReference type="InterPro" id="IPR012349">
    <property type="entry name" value="Split_barrel_FMN-bd"/>
</dbReference>
<proteinExistence type="predicted"/>
<dbReference type="Pfam" id="PF16242">
    <property type="entry name" value="Pyrid_ox_like"/>
    <property type="match status" value="1"/>
</dbReference>
<feature type="domain" description="General stress protein FMN-binding split barrel" evidence="1">
    <location>
        <begin position="4"/>
        <end position="134"/>
    </location>
</feature>
<sequence length="140" mass="16170">MMRDAEKTVGNMIDKLKTAFIGSIDREGFPNIKAMLQPRKREGIKTIYLTTNTSSMRVAQYRENNHACIYFCDTRFFRGAMLRGTMEVLTDSASKEMIWQEGDTMYYPEGVTEPDYCVLKFTATSGRFYSNFKSESFIVE</sequence>
<reference evidence="2 3" key="1">
    <citation type="submission" date="2016-10" db="EMBL/GenBank/DDBJ databases">
        <authorList>
            <person name="de Groot N.N."/>
        </authorList>
    </citation>
    <scope>NUCLEOTIDE SEQUENCE [LARGE SCALE GENOMIC DNA]</scope>
    <source>
        <strain evidence="2 3">NLAE-zl-C202</strain>
    </source>
</reference>
<dbReference type="InterPro" id="IPR038725">
    <property type="entry name" value="YdaG_split_barrel_FMN-bd"/>
</dbReference>
<dbReference type="EMBL" id="FOUM01000005">
    <property type="protein sequence ID" value="SFM48162.1"/>
    <property type="molecule type" value="Genomic_DNA"/>
</dbReference>
<dbReference type="PANTHER" id="PTHR34818:SF1">
    <property type="entry name" value="PROTEIN BLI-3"/>
    <property type="match status" value="1"/>
</dbReference>
<dbReference type="Proteomes" id="UP000183766">
    <property type="component" value="Unassembled WGS sequence"/>
</dbReference>
<evidence type="ECO:0000313" key="3">
    <source>
        <dbReference type="Proteomes" id="UP000183766"/>
    </source>
</evidence>
<evidence type="ECO:0000259" key="1">
    <source>
        <dbReference type="Pfam" id="PF16242"/>
    </source>
</evidence>
<dbReference type="AlphaFoldDB" id="A0A1I4R781"/>
<protein>
    <submittedName>
        <fullName evidence="2">General stress protein 26</fullName>
    </submittedName>
</protein>
<organism evidence="2 3">
    <name type="scientific">Bacteroides xylanisolvens</name>
    <dbReference type="NCBI Taxonomy" id="371601"/>
    <lineage>
        <taxon>Bacteria</taxon>
        <taxon>Pseudomonadati</taxon>
        <taxon>Bacteroidota</taxon>
        <taxon>Bacteroidia</taxon>
        <taxon>Bacteroidales</taxon>
        <taxon>Bacteroidaceae</taxon>
        <taxon>Bacteroides</taxon>
    </lineage>
</organism>
<accession>A0A1I4R781</accession>
<dbReference type="RefSeq" id="WP_008025491.1">
    <property type="nucleotide sequence ID" value="NZ_CP041230.1"/>
</dbReference>
<dbReference type="PANTHER" id="PTHR34818">
    <property type="entry name" value="PROTEIN BLI-3"/>
    <property type="match status" value="1"/>
</dbReference>
<dbReference type="InterPro" id="IPR052917">
    <property type="entry name" value="Stress-Dev_Protein"/>
</dbReference>
<gene>
    <name evidence="2" type="ORF">SAMN05216250_105163</name>
</gene>
<dbReference type="Gene3D" id="2.30.110.10">
    <property type="entry name" value="Electron Transport, Fmn-binding Protein, Chain A"/>
    <property type="match status" value="1"/>
</dbReference>